<dbReference type="GO" id="GO:0004067">
    <property type="term" value="F:asparaginase activity"/>
    <property type="evidence" value="ECO:0007669"/>
    <property type="project" value="UniProtKB-UniRule"/>
</dbReference>
<dbReference type="PROSITE" id="PS51732">
    <property type="entry name" value="ASN_GLN_ASE_3"/>
    <property type="match status" value="1"/>
</dbReference>
<evidence type="ECO:0000313" key="10">
    <source>
        <dbReference type="Proteomes" id="UP000031535"/>
    </source>
</evidence>
<feature type="domain" description="L-asparaginase N-terminal" evidence="7">
    <location>
        <begin position="11"/>
        <end position="185"/>
    </location>
</feature>
<feature type="binding site" evidence="5">
    <location>
        <position position="66"/>
    </location>
    <ligand>
        <name>substrate</name>
    </ligand>
</feature>
<dbReference type="OrthoDB" id="9788068at2"/>
<dbReference type="InterPro" id="IPR027473">
    <property type="entry name" value="L-asparaginase_C"/>
</dbReference>
<dbReference type="EMBL" id="JXDG01000070">
    <property type="protein sequence ID" value="KIH80729.1"/>
    <property type="molecule type" value="Genomic_DNA"/>
</dbReference>
<dbReference type="PATRIC" id="fig|226910.6.peg.5441"/>
<gene>
    <name evidence="9" type="ORF">UCMB321_5454</name>
</gene>
<evidence type="ECO:0000256" key="5">
    <source>
        <dbReference type="PIRSR" id="PIRSR001220-2"/>
    </source>
</evidence>
<dbReference type="SFLD" id="SFLDS00057">
    <property type="entry name" value="Glutaminase/Asparaginase"/>
    <property type="match status" value="1"/>
</dbReference>
<evidence type="ECO:0000256" key="1">
    <source>
        <dbReference type="ARBA" id="ARBA00010518"/>
    </source>
</evidence>
<dbReference type="PANTHER" id="PTHR11707">
    <property type="entry name" value="L-ASPARAGINASE"/>
    <property type="match status" value="1"/>
</dbReference>
<dbReference type="Gene3D" id="3.40.50.40">
    <property type="match status" value="1"/>
</dbReference>
<dbReference type="Gene3D" id="3.40.50.1170">
    <property type="entry name" value="L-asparaginase, N-terminal domain"/>
    <property type="match status" value="1"/>
</dbReference>
<dbReference type="InterPro" id="IPR027474">
    <property type="entry name" value="L-asparaginase_N"/>
</dbReference>
<dbReference type="Proteomes" id="UP000031535">
    <property type="component" value="Unassembled WGS sequence"/>
</dbReference>
<dbReference type="PROSITE" id="PS00144">
    <property type="entry name" value="ASN_GLN_ASE_1"/>
    <property type="match status" value="1"/>
</dbReference>
<reference evidence="9 10" key="1">
    <citation type="submission" date="2015-01" db="EMBL/GenBank/DDBJ databases">
        <title>Complete genome of Pseudomonas batumici UCM B-321 producer of the batumin antibiotic with strong antistaphilococcal and potential anticancer activity.</title>
        <authorList>
            <person name="Klochko V.V."/>
            <person name="Zelena L.B."/>
            <person name="Elena K.A."/>
            <person name="Reva O.N."/>
        </authorList>
    </citation>
    <scope>NUCLEOTIDE SEQUENCE [LARGE SCALE GENOMIC DNA]</scope>
    <source>
        <strain evidence="9 10">UCM B-321</strain>
    </source>
</reference>
<dbReference type="InterPro" id="IPR041725">
    <property type="entry name" value="L-asparaginase_I"/>
</dbReference>
<comment type="similarity">
    <text evidence="1">Belongs to the asparaginase 1 family.</text>
</comment>
<dbReference type="STRING" id="226910.UCMB321_5454"/>
<dbReference type="GO" id="GO:0005829">
    <property type="term" value="C:cytosol"/>
    <property type="evidence" value="ECO:0007669"/>
    <property type="project" value="TreeGrafter"/>
</dbReference>
<dbReference type="SMART" id="SM00870">
    <property type="entry name" value="Asparaginase"/>
    <property type="match status" value="1"/>
</dbReference>
<dbReference type="InterPro" id="IPR006034">
    <property type="entry name" value="Asparaginase/glutaminase-like"/>
</dbReference>
<dbReference type="PIRSF" id="PIRSF001220">
    <property type="entry name" value="L-ASNase_gatD"/>
    <property type="match status" value="1"/>
</dbReference>
<name>A0A0C2E4L0_9PSED</name>
<evidence type="ECO:0000259" key="7">
    <source>
        <dbReference type="Pfam" id="PF00710"/>
    </source>
</evidence>
<evidence type="ECO:0000256" key="4">
    <source>
        <dbReference type="PIRSR" id="PIRSR001220-1"/>
    </source>
</evidence>
<dbReference type="InterPro" id="IPR040919">
    <property type="entry name" value="Asparaginase_C"/>
</dbReference>
<evidence type="ECO:0000256" key="3">
    <source>
        <dbReference type="ARBA" id="ARBA00022801"/>
    </source>
</evidence>
<dbReference type="Pfam" id="PF17763">
    <property type="entry name" value="Asparaginase_C"/>
    <property type="match status" value="1"/>
</dbReference>
<dbReference type="Pfam" id="PF00710">
    <property type="entry name" value="Asparaginase"/>
    <property type="match status" value="1"/>
</dbReference>
<protein>
    <recommendedName>
        <fullName evidence="2">asparaginase</fullName>
        <ecNumber evidence="2">3.5.1.1</ecNumber>
    </recommendedName>
</protein>
<feature type="active site" description="O-isoaspartyl threonine intermediate" evidence="4">
    <location>
        <position position="20"/>
    </location>
</feature>
<keyword evidence="10" id="KW-1185">Reference proteome</keyword>
<evidence type="ECO:0000313" key="9">
    <source>
        <dbReference type="EMBL" id="KIH80729.1"/>
    </source>
</evidence>
<keyword evidence="3" id="KW-0378">Hydrolase</keyword>
<dbReference type="InterPro" id="IPR036152">
    <property type="entry name" value="Asp/glu_Ase-like_sf"/>
</dbReference>
<dbReference type="InterPro" id="IPR020827">
    <property type="entry name" value="Asparaginase/glutaminase_AS1"/>
</dbReference>
<dbReference type="PRINTS" id="PR00139">
    <property type="entry name" value="ASNGLNASE"/>
</dbReference>
<dbReference type="SUPFAM" id="SSF53774">
    <property type="entry name" value="Glutaminase/Asparaginase"/>
    <property type="match status" value="1"/>
</dbReference>
<dbReference type="PIRSF" id="PIRSF500176">
    <property type="entry name" value="L_ASNase"/>
    <property type="match status" value="1"/>
</dbReference>
<proteinExistence type="inferred from homology"/>
<dbReference type="PANTHER" id="PTHR11707:SF28">
    <property type="entry name" value="60 KDA LYSOPHOSPHOLIPASE"/>
    <property type="match status" value="1"/>
</dbReference>
<feature type="domain" description="Asparaginase/glutaminase C-terminal" evidence="8">
    <location>
        <begin position="210"/>
        <end position="324"/>
    </location>
</feature>
<dbReference type="GO" id="GO:0009066">
    <property type="term" value="P:aspartate family amino acid metabolic process"/>
    <property type="evidence" value="ECO:0007669"/>
    <property type="project" value="UniProtKB-ARBA"/>
</dbReference>
<evidence type="ECO:0000259" key="8">
    <source>
        <dbReference type="Pfam" id="PF17763"/>
    </source>
</evidence>
<dbReference type="CDD" id="cd08963">
    <property type="entry name" value="L-asparaginase_I"/>
    <property type="match status" value="1"/>
</dbReference>
<sequence length="334" mass="34869">MTSVSYPAAQRVMVLYTGGTIGMQASASGLAPASGFEARMREQLTGQPGLSVPDWCFREMAPLIDSANMTPEYWLRLRDAVVEAVDVQQCDSVLVLHGTDTLAYSAAAMSFQLLGLPAPVVFTGSMLPAGVPDSDAWENVCGALVALGQGLAPGVHLHFHGEMLSPTRCAKIRSFGRHPFAALNRTGGVAKAQALPAQLNYCQARQLTTVGVLPLVPGIAAAQLDGMIDSGIQALVLECFGSGTGPSDNPAFLASLQRAEKLGIVVVAVTQCHEGGVELDVYEAGSRLRGVGVLSGGGMTREAVFGKLHALLGAGLELAEVRRLVELDLCGELS</sequence>
<dbReference type="RefSeq" id="WP_040071796.1">
    <property type="nucleotide sequence ID" value="NZ_JXDG01000070.1"/>
</dbReference>
<dbReference type="FunFam" id="3.40.50.40:FF:000001">
    <property type="entry name" value="L-asparaginase 1"/>
    <property type="match status" value="1"/>
</dbReference>
<dbReference type="AlphaFoldDB" id="A0A0C2E4L0"/>
<organism evidence="9 10">
    <name type="scientific">Pseudomonas batumici</name>
    <dbReference type="NCBI Taxonomy" id="226910"/>
    <lineage>
        <taxon>Bacteria</taxon>
        <taxon>Pseudomonadati</taxon>
        <taxon>Pseudomonadota</taxon>
        <taxon>Gammaproteobacteria</taxon>
        <taxon>Pseudomonadales</taxon>
        <taxon>Pseudomonadaceae</taxon>
        <taxon>Pseudomonas</taxon>
    </lineage>
</organism>
<feature type="binding site" evidence="5">
    <location>
        <begin position="99"/>
        <end position="100"/>
    </location>
    <ligand>
        <name>substrate</name>
    </ligand>
</feature>
<feature type="active site" evidence="6">
    <location>
        <position position="20"/>
    </location>
</feature>
<dbReference type="InterPro" id="IPR037152">
    <property type="entry name" value="L-asparaginase_N_sf"/>
</dbReference>
<evidence type="ECO:0000256" key="2">
    <source>
        <dbReference type="ARBA" id="ARBA00012920"/>
    </source>
</evidence>
<evidence type="ECO:0000256" key="6">
    <source>
        <dbReference type="PROSITE-ProRule" id="PRU10099"/>
    </source>
</evidence>
<dbReference type="EC" id="3.5.1.1" evidence="2"/>
<accession>A0A0C2E4L0</accession>
<comment type="caution">
    <text evidence="9">The sequence shown here is derived from an EMBL/GenBank/DDBJ whole genome shotgun (WGS) entry which is preliminary data.</text>
</comment>